<comment type="caution">
    <text evidence="4">The sequence shown here is derived from an EMBL/GenBank/DDBJ whole genome shotgun (WGS) entry which is preliminary data.</text>
</comment>
<feature type="region of interest" description="Disordered" evidence="1">
    <location>
        <begin position="29"/>
        <end position="70"/>
    </location>
</feature>
<evidence type="ECO:0000256" key="2">
    <source>
        <dbReference type="SAM" id="SignalP"/>
    </source>
</evidence>
<protein>
    <recommendedName>
        <fullName evidence="3">DUF6318 domain-containing protein</fullName>
    </recommendedName>
</protein>
<sequence length="202" mass="21428">MSGRGTRMGSAAIRMAGMVVAAGLVMSACTGSPGADPSPPGEPPSAAPVASPSPSLPAKPERPDAMKREDAEGAAAAAEYFIELYPYVMATGDIEEFEAMSHRACDYCTGALENAAWLQETRGTFEGGFTDAVLAKTYQRDELTGVIPLDFVTSQGEISIRDEKRNEIDHVSTTEFQARVEVGRRDGAWVIVEIAPDPGSDQ</sequence>
<keyword evidence="5" id="KW-1185">Reference proteome</keyword>
<dbReference type="PROSITE" id="PS51257">
    <property type="entry name" value="PROKAR_LIPOPROTEIN"/>
    <property type="match status" value="1"/>
</dbReference>
<organism evidence="4 5">
    <name type="scientific">Promicromonospora umidemergens</name>
    <dbReference type="NCBI Taxonomy" id="629679"/>
    <lineage>
        <taxon>Bacteria</taxon>
        <taxon>Bacillati</taxon>
        <taxon>Actinomycetota</taxon>
        <taxon>Actinomycetes</taxon>
        <taxon>Micrococcales</taxon>
        <taxon>Promicromonosporaceae</taxon>
        <taxon>Promicromonospora</taxon>
    </lineage>
</organism>
<keyword evidence="2" id="KW-0732">Signal</keyword>
<dbReference type="Proteomes" id="UP001500843">
    <property type="component" value="Unassembled WGS sequence"/>
</dbReference>
<feature type="compositionally biased region" description="Low complexity" evidence="1">
    <location>
        <begin position="47"/>
        <end position="58"/>
    </location>
</feature>
<dbReference type="Pfam" id="PF19843">
    <property type="entry name" value="DUF6318"/>
    <property type="match status" value="1"/>
</dbReference>
<feature type="signal peptide" evidence="2">
    <location>
        <begin position="1"/>
        <end position="21"/>
    </location>
</feature>
<evidence type="ECO:0000256" key="1">
    <source>
        <dbReference type="SAM" id="MobiDB-lite"/>
    </source>
</evidence>
<feature type="chain" id="PRO_5047442199" description="DUF6318 domain-containing protein" evidence="2">
    <location>
        <begin position="22"/>
        <end position="202"/>
    </location>
</feature>
<dbReference type="EMBL" id="BAABHM010000017">
    <property type="protein sequence ID" value="GAA4712431.1"/>
    <property type="molecule type" value="Genomic_DNA"/>
</dbReference>
<reference evidence="5" key="1">
    <citation type="journal article" date="2019" name="Int. J. Syst. Evol. Microbiol.">
        <title>The Global Catalogue of Microorganisms (GCM) 10K type strain sequencing project: providing services to taxonomists for standard genome sequencing and annotation.</title>
        <authorList>
            <consortium name="The Broad Institute Genomics Platform"/>
            <consortium name="The Broad Institute Genome Sequencing Center for Infectious Disease"/>
            <person name="Wu L."/>
            <person name="Ma J."/>
        </authorList>
    </citation>
    <scope>NUCLEOTIDE SEQUENCE [LARGE SCALE GENOMIC DNA]</scope>
    <source>
        <strain evidence="5">JCM 17975</strain>
    </source>
</reference>
<gene>
    <name evidence="4" type="ORF">GCM10023198_39110</name>
</gene>
<proteinExistence type="predicted"/>
<dbReference type="InterPro" id="IPR046281">
    <property type="entry name" value="DUF6318"/>
</dbReference>
<feature type="domain" description="DUF6318" evidence="3">
    <location>
        <begin position="58"/>
        <end position="193"/>
    </location>
</feature>
<accession>A0ABP8XT03</accession>
<feature type="compositionally biased region" description="Basic and acidic residues" evidence="1">
    <location>
        <begin position="59"/>
        <end position="70"/>
    </location>
</feature>
<feature type="compositionally biased region" description="Pro residues" evidence="1">
    <location>
        <begin position="36"/>
        <end position="46"/>
    </location>
</feature>
<name>A0ABP8XT03_9MICO</name>
<evidence type="ECO:0000313" key="5">
    <source>
        <dbReference type="Proteomes" id="UP001500843"/>
    </source>
</evidence>
<evidence type="ECO:0000259" key="3">
    <source>
        <dbReference type="Pfam" id="PF19843"/>
    </source>
</evidence>
<evidence type="ECO:0000313" key="4">
    <source>
        <dbReference type="EMBL" id="GAA4712431.1"/>
    </source>
</evidence>